<name>A0A0B1SZA2_OESDE</name>
<sequence length="66" mass="7344">FFYPRKNTQSLPVIDPKNKEITTIVAVGFDSTDLTRVAGTRGVAVSVPYYWKESDVENVLKAIQGL</sequence>
<gene>
    <name evidence="1" type="ORF">OESDEN_09540</name>
</gene>
<reference evidence="1 2" key="1">
    <citation type="submission" date="2014-03" db="EMBL/GenBank/DDBJ databases">
        <title>Draft genome of the hookworm Oesophagostomum dentatum.</title>
        <authorList>
            <person name="Mitreva M."/>
        </authorList>
    </citation>
    <scope>NUCLEOTIDE SEQUENCE [LARGE SCALE GENOMIC DNA]</scope>
    <source>
        <strain evidence="1 2">OD-Hann</strain>
    </source>
</reference>
<dbReference type="EMBL" id="KN552846">
    <property type="protein sequence ID" value="KHJ90613.1"/>
    <property type="molecule type" value="Genomic_DNA"/>
</dbReference>
<keyword evidence="2" id="KW-1185">Reference proteome</keyword>
<protein>
    <submittedName>
        <fullName evidence="1">Uncharacterized protein</fullName>
    </submittedName>
</protein>
<dbReference type="Proteomes" id="UP000053660">
    <property type="component" value="Unassembled WGS sequence"/>
</dbReference>
<evidence type="ECO:0000313" key="2">
    <source>
        <dbReference type="Proteomes" id="UP000053660"/>
    </source>
</evidence>
<proteinExistence type="predicted"/>
<dbReference type="AlphaFoldDB" id="A0A0B1SZA2"/>
<dbReference type="OrthoDB" id="5871855at2759"/>
<evidence type="ECO:0000313" key="1">
    <source>
        <dbReference type="EMBL" id="KHJ90613.1"/>
    </source>
</evidence>
<accession>A0A0B1SZA2</accession>
<feature type="non-terminal residue" evidence="1">
    <location>
        <position position="1"/>
    </location>
</feature>
<organism evidence="1 2">
    <name type="scientific">Oesophagostomum dentatum</name>
    <name type="common">Nodular worm</name>
    <dbReference type="NCBI Taxonomy" id="61180"/>
    <lineage>
        <taxon>Eukaryota</taxon>
        <taxon>Metazoa</taxon>
        <taxon>Ecdysozoa</taxon>
        <taxon>Nematoda</taxon>
        <taxon>Chromadorea</taxon>
        <taxon>Rhabditida</taxon>
        <taxon>Rhabditina</taxon>
        <taxon>Rhabditomorpha</taxon>
        <taxon>Strongyloidea</taxon>
        <taxon>Strongylidae</taxon>
        <taxon>Oesophagostomum</taxon>
    </lineage>
</organism>